<evidence type="ECO:0000313" key="2">
    <source>
        <dbReference type="EMBL" id="GLS15321.1"/>
    </source>
</evidence>
<comment type="caution">
    <text evidence="2">The sequence shown here is derived from an EMBL/GenBank/DDBJ whole genome shotgun (WGS) entry which is preliminary data.</text>
</comment>
<organism evidence="2 3">
    <name type="scientific">Hydrogenophaga electricum</name>
    <dbReference type="NCBI Taxonomy" id="1230953"/>
    <lineage>
        <taxon>Bacteria</taxon>
        <taxon>Pseudomonadati</taxon>
        <taxon>Pseudomonadota</taxon>
        <taxon>Betaproteobacteria</taxon>
        <taxon>Burkholderiales</taxon>
        <taxon>Comamonadaceae</taxon>
        <taxon>Hydrogenophaga</taxon>
    </lineage>
</organism>
<accession>A0ABQ6CAN9</accession>
<gene>
    <name evidence="2" type="ORF">GCM10007935_27560</name>
</gene>
<protein>
    <submittedName>
        <fullName evidence="2">Uncharacterized protein</fullName>
    </submittedName>
</protein>
<reference evidence="3" key="1">
    <citation type="journal article" date="2019" name="Int. J. Syst. Evol. Microbiol.">
        <title>The Global Catalogue of Microorganisms (GCM) 10K type strain sequencing project: providing services to taxonomists for standard genome sequencing and annotation.</title>
        <authorList>
            <consortium name="The Broad Institute Genomics Platform"/>
            <consortium name="The Broad Institute Genome Sequencing Center for Infectious Disease"/>
            <person name="Wu L."/>
            <person name="Ma J."/>
        </authorList>
    </citation>
    <scope>NUCLEOTIDE SEQUENCE [LARGE SCALE GENOMIC DNA]</scope>
    <source>
        <strain evidence="3">NBRC 109341</strain>
    </source>
</reference>
<dbReference type="Proteomes" id="UP001156903">
    <property type="component" value="Unassembled WGS sequence"/>
</dbReference>
<name>A0ABQ6CAN9_9BURK</name>
<evidence type="ECO:0000313" key="3">
    <source>
        <dbReference type="Proteomes" id="UP001156903"/>
    </source>
</evidence>
<dbReference type="EMBL" id="BSPB01000023">
    <property type="protein sequence ID" value="GLS15321.1"/>
    <property type="molecule type" value="Genomic_DNA"/>
</dbReference>
<evidence type="ECO:0000256" key="1">
    <source>
        <dbReference type="SAM" id="MobiDB-lite"/>
    </source>
</evidence>
<proteinExistence type="predicted"/>
<feature type="compositionally biased region" description="Polar residues" evidence="1">
    <location>
        <begin position="216"/>
        <end position="228"/>
    </location>
</feature>
<feature type="region of interest" description="Disordered" evidence="1">
    <location>
        <begin position="193"/>
        <end position="228"/>
    </location>
</feature>
<keyword evidence="3" id="KW-1185">Reference proteome</keyword>
<sequence>MAHPIMFLLNWLQAKKPAAAVRKGGRLRGRKGVNDTTLPLVSPRRGRRILRREQLFSVVRESMIRGGVLSSSYEFKVLTLDANGDGFIVLVDLALPAEAMPDEYLLEIERWITLSAESRHGMGVRGVYWRRKPAHDQQGMALRAAVVAQARREVIAHHETAIPLPQLEHPAGRVQPVGSDEVTAFRQALQSAGPVLRTKGAGESDLPPHPPESHSDFTALSETQYGKL</sequence>